<dbReference type="AlphaFoldDB" id="A0A1U7JC67"/>
<comment type="caution">
    <text evidence="1">The sequence shown here is derived from an EMBL/GenBank/DDBJ whole genome shotgun (WGS) entry which is preliminary data.</text>
</comment>
<dbReference type="Proteomes" id="UP000185783">
    <property type="component" value="Unassembled WGS sequence"/>
</dbReference>
<dbReference type="STRING" id="197461.A3843_00420"/>
<protein>
    <submittedName>
        <fullName evidence="1">Uncharacterized protein</fullName>
    </submittedName>
</protein>
<reference evidence="1 2" key="1">
    <citation type="submission" date="2016-03" db="EMBL/GenBank/DDBJ databases">
        <title>Genome sequence of Nesiotobacter sp. nov., a moderately halophilic alphaproteobacterium isolated from the Yellow Sea, China.</title>
        <authorList>
            <person name="Zhang G."/>
            <person name="Zhang R."/>
        </authorList>
    </citation>
    <scope>NUCLEOTIDE SEQUENCE [LARGE SCALE GENOMIC DNA]</scope>
    <source>
        <strain evidence="1 2">WB1-6</strain>
    </source>
</reference>
<organism evidence="1 2">
    <name type="scientific">Pseudovibrio exalbescens</name>
    <dbReference type="NCBI Taxonomy" id="197461"/>
    <lineage>
        <taxon>Bacteria</taxon>
        <taxon>Pseudomonadati</taxon>
        <taxon>Pseudomonadota</taxon>
        <taxon>Alphaproteobacteria</taxon>
        <taxon>Hyphomicrobiales</taxon>
        <taxon>Stappiaceae</taxon>
        <taxon>Pseudovibrio</taxon>
    </lineage>
</organism>
<sequence length="70" mass="7829">MGVSGAIAIRAGWLPREEDNRQVEGLTARSKEGATQVNHFLRHRISRLEPICVSLVKLLICGAEQRDLVY</sequence>
<name>A0A1U7JC67_9HYPH</name>
<dbReference type="EMBL" id="LVVZ01000049">
    <property type="protein sequence ID" value="OKL42323.1"/>
    <property type="molecule type" value="Genomic_DNA"/>
</dbReference>
<keyword evidence="2" id="KW-1185">Reference proteome</keyword>
<evidence type="ECO:0000313" key="1">
    <source>
        <dbReference type="EMBL" id="OKL42323.1"/>
    </source>
</evidence>
<proteinExistence type="predicted"/>
<gene>
    <name evidence="1" type="ORF">A3843_00420</name>
</gene>
<accession>A0A1U7JC67</accession>
<evidence type="ECO:0000313" key="2">
    <source>
        <dbReference type="Proteomes" id="UP000185783"/>
    </source>
</evidence>